<feature type="region of interest" description="Disordered" evidence="1">
    <location>
        <begin position="68"/>
        <end position="92"/>
    </location>
</feature>
<name>A0A6A6JJD1_WESOR</name>
<feature type="compositionally biased region" description="Polar residues" evidence="1">
    <location>
        <begin position="152"/>
        <end position="163"/>
    </location>
</feature>
<proteinExistence type="predicted"/>
<sequence>MPLRFPFRRAGATDPVLGDQQGAVERGFEKTPVTGSRPKDIKEPVEYKLSEINDGGVFLPPSPIEKPTFWHSRSNTSTTSSNHRSLLSENEPFNISRESFESYRRSFDISARSPIPEYFDNRPRLSLDARHSLDARRSLDVRRSRARPRSSLQEQRPSSSTADESPHADADAEQEFEDVGLDDEPKPAPKKKGLFARFGGESSHENGAAGSEEKSSGSGVSSHLHFGFPGRKRAQSGQGAELKSMSRAAESAQGEARTQVEGV</sequence>
<dbReference type="GeneID" id="54555062"/>
<feature type="compositionally biased region" description="Basic and acidic residues" evidence="1">
    <location>
        <begin position="130"/>
        <end position="143"/>
    </location>
</feature>
<dbReference type="Proteomes" id="UP000800097">
    <property type="component" value="Unassembled WGS sequence"/>
</dbReference>
<evidence type="ECO:0000256" key="1">
    <source>
        <dbReference type="SAM" id="MobiDB-lite"/>
    </source>
</evidence>
<dbReference type="OrthoDB" id="5397330at2759"/>
<protein>
    <submittedName>
        <fullName evidence="2">Uncharacterized protein</fullName>
    </submittedName>
</protein>
<reference evidence="2" key="1">
    <citation type="journal article" date="2020" name="Stud. Mycol.">
        <title>101 Dothideomycetes genomes: a test case for predicting lifestyles and emergence of pathogens.</title>
        <authorList>
            <person name="Haridas S."/>
            <person name="Albert R."/>
            <person name="Binder M."/>
            <person name="Bloem J."/>
            <person name="Labutti K."/>
            <person name="Salamov A."/>
            <person name="Andreopoulos B."/>
            <person name="Baker S."/>
            <person name="Barry K."/>
            <person name="Bills G."/>
            <person name="Bluhm B."/>
            <person name="Cannon C."/>
            <person name="Castanera R."/>
            <person name="Culley D."/>
            <person name="Daum C."/>
            <person name="Ezra D."/>
            <person name="Gonzalez J."/>
            <person name="Henrissat B."/>
            <person name="Kuo A."/>
            <person name="Liang C."/>
            <person name="Lipzen A."/>
            <person name="Lutzoni F."/>
            <person name="Magnuson J."/>
            <person name="Mondo S."/>
            <person name="Nolan M."/>
            <person name="Ohm R."/>
            <person name="Pangilinan J."/>
            <person name="Park H.-J."/>
            <person name="Ramirez L."/>
            <person name="Alfaro M."/>
            <person name="Sun H."/>
            <person name="Tritt A."/>
            <person name="Yoshinaga Y."/>
            <person name="Zwiers L.-H."/>
            <person name="Turgeon B."/>
            <person name="Goodwin S."/>
            <person name="Spatafora J."/>
            <person name="Crous P."/>
            <person name="Grigoriev I."/>
        </authorList>
    </citation>
    <scope>NUCLEOTIDE SEQUENCE</scope>
    <source>
        <strain evidence="2">CBS 379.55</strain>
    </source>
</reference>
<gene>
    <name evidence="2" type="ORF">EI97DRAFT_473979</name>
</gene>
<dbReference type="AlphaFoldDB" id="A0A6A6JJD1"/>
<evidence type="ECO:0000313" key="3">
    <source>
        <dbReference type="Proteomes" id="UP000800097"/>
    </source>
</evidence>
<organism evidence="2 3">
    <name type="scientific">Westerdykella ornata</name>
    <dbReference type="NCBI Taxonomy" id="318751"/>
    <lineage>
        <taxon>Eukaryota</taxon>
        <taxon>Fungi</taxon>
        <taxon>Dikarya</taxon>
        <taxon>Ascomycota</taxon>
        <taxon>Pezizomycotina</taxon>
        <taxon>Dothideomycetes</taxon>
        <taxon>Pleosporomycetidae</taxon>
        <taxon>Pleosporales</taxon>
        <taxon>Sporormiaceae</taxon>
        <taxon>Westerdykella</taxon>
    </lineage>
</organism>
<feature type="compositionally biased region" description="Low complexity" evidence="1">
    <location>
        <begin position="71"/>
        <end position="88"/>
    </location>
</feature>
<feature type="compositionally biased region" description="Acidic residues" evidence="1">
    <location>
        <begin position="171"/>
        <end position="182"/>
    </location>
</feature>
<keyword evidence="3" id="KW-1185">Reference proteome</keyword>
<dbReference type="RefSeq" id="XP_033653627.1">
    <property type="nucleotide sequence ID" value="XM_033801887.1"/>
</dbReference>
<feature type="region of interest" description="Disordered" evidence="1">
    <location>
        <begin position="130"/>
        <end position="263"/>
    </location>
</feature>
<feature type="region of interest" description="Disordered" evidence="1">
    <location>
        <begin position="1"/>
        <end position="42"/>
    </location>
</feature>
<evidence type="ECO:0000313" key="2">
    <source>
        <dbReference type="EMBL" id="KAF2276088.1"/>
    </source>
</evidence>
<dbReference type="EMBL" id="ML986494">
    <property type="protein sequence ID" value="KAF2276088.1"/>
    <property type="molecule type" value="Genomic_DNA"/>
</dbReference>
<accession>A0A6A6JJD1</accession>